<dbReference type="SUPFAM" id="SSF53850">
    <property type="entry name" value="Periplasmic binding protein-like II"/>
    <property type="match status" value="1"/>
</dbReference>
<dbReference type="EMBL" id="CP091512">
    <property type="protein sequence ID" value="UOO93132.1"/>
    <property type="molecule type" value="Genomic_DNA"/>
</dbReference>
<evidence type="ECO:0000256" key="2">
    <source>
        <dbReference type="ARBA" id="ARBA00023015"/>
    </source>
</evidence>
<evidence type="ECO:0000313" key="7">
    <source>
        <dbReference type="Proteomes" id="UP000832034"/>
    </source>
</evidence>
<accession>A0ABY4EIC7</accession>
<dbReference type="InterPro" id="IPR000847">
    <property type="entry name" value="LysR_HTH_N"/>
</dbReference>
<reference evidence="6" key="1">
    <citation type="submission" date="2021-12" db="EMBL/GenBank/DDBJ databases">
        <authorList>
            <person name="Veyrier F.J."/>
        </authorList>
    </citation>
    <scope>NUCLEOTIDE SEQUENCE</scope>
    <source>
        <strain evidence="6">SAG 1488-6</strain>
    </source>
</reference>
<dbReference type="PROSITE" id="PS50931">
    <property type="entry name" value="HTH_LYSR"/>
    <property type="match status" value="1"/>
</dbReference>
<keyword evidence="7" id="KW-1185">Reference proteome</keyword>
<dbReference type="Proteomes" id="UP000832034">
    <property type="component" value="Chromosome"/>
</dbReference>
<evidence type="ECO:0000313" key="6">
    <source>
        <dbReference type="EMBL" id="UOO93132.1"/>
    </source>
</evidence>
<proteinExistence type="inferred from homology"/>
<organism evidence="6 7">
    <name type="scientific">Vitreoscilla stercoraria</name>
    <dbReference type="NCBI Taxonomy" id="61"/>
    <lineage>
        <taxon>Bacteria</taxon>
        <taxon>Pseudomonadati</taxon>
        <taxon>Pseudomonadota</taxon>
        <taxon>Betaproteobacteria</taxon>
        <taxon>Neisseriales</taxon>
        <taxon>Neisseriaceae</taxon>
        <taxon>Vitreoscilla</taxon>
    </lineage>
</organism>
<keyword evidence="3" id="KW-0238">DNA-binding</keyword>
<dbReference type="Pfam" id="PF03466">
    <property type="entry name" value="LysR_substrate"/>
    <property type="match status" value="1"/>
</dbReference>
<comment type="similarity">
    <text evidence="1">Belongs to the LysR transcriptional regulatory family.</text>
</comment>
<dbReference type="InterPro" id="IPR036388">
    <property type="entry name" value="WH-like_DNA-bd_sf"/>
</dbReference>
<dbReference type="PANTHER" id="PTHR30537:SF31">
    <property type="entry name" value="TRANSCRIPTIONAL REGULATOR, LYSR FAMILY"/>
    <property type="match status" value="1"/>
</dbReference>
<dbReference type="Gene3D" id="1.10.10.10">
    <property type="entry name" value="Winged helix-like DNA-binding domain superfamily/Winged helix DNA-binding domain"/>
    <property type="match status" value="1"/>
</dbReference>
<sequence>MKRQTDLNQLYYFVQIVRYKGFSAASRAIGIPKSRLSRQLADLEDHLGVKLIQRNTRYFYLTDIGKRYFEHCEAMLIEAEAAQSVIETAFAEPSGILKISCPLLLLDLHVGTIVTEFMRLYPKVKIELEASNRVVDVMAEGFDITIRARSEIQSDDLIAKVFSQRQQILVGSPALLQQYRIHTPHDLHSIPALALSKAHQHFYWDFTHPNEKNMVIDFEPLLITTDMHTLLKGALAGNGVVKLPYLLVEPDLKQGTLTHILPQWCLPQDIIHAVYPSRRGQLPTVKIFLQHMEAFYARIENEQ</sequence>
<dbReference type="InterPro" id="IPR036390">
    <property type="entry name" value="WH_DNA-bd_sf"/>
</dbReference>
<protein>
    <submittedName>
        <fullName evidence="6">LysR substrate-binding domain-containing protein</fullName>
    </submittedName>
</protein>
<keyword evidence="4" id="KW-0804">Transcription</keyword>
<dbReference type="RefSeq" id="WP_019958755.1">
    <property type="nucleotide sequence ID" value="NZ_CP091512.1"/>
</dbReference>
<dbReference type="PANTHER" id="PTHR30537">
    <property type="entry name" value="HTH-TYPE TRANSCRIPTIONAL REGULATOR"/>
    <property type="match status" value="1"/>
</dbReference>
<dbReference type="InterPro" id="IPR005119">
    <property type="entry name" value="LysR_subst-bd"/>
</dbReference>
<evidence type="ECO:0000256" key="1">
    <source>
        <dbReference type="ARBA" id="ARBA00009437"/>
    </source>
</evidence>
<keyword evidence="2" id="KW-0805">Transcription regulation</keyword>
<evidence type="ECO:0000256" key="4">
    <source>
        <dbReference type="ARBA" id="ARBA00023163"/>
    </source>
</evidence>
<dbReference type="Pfam" id="PF00126">
    <property type="entry name" value="HTH_1"/>
    <property type="match status" value="1"/>
</dbReference>
<dbReference type="InterPro" id="IPR058163">
    <property type="entry name" value="LysR-type_TF_proteobact-type"/>
</dbReference>
<name>A0ABY4EIC7_VITST</name>
<evidence type="ECO:0000256" key="3">
    <source>
        <dbReference type="ARBA" id="ARBA00023125"/>
    </source>
</evidence>
<reference evidence="6" key="2">
    <citation type="journal article" date="2022" name="Res Sq">
        <title>Evolution of multicellular longitudinally dividing oral cavity symbionts (Neisseriaceae).</title>
        <authorList>
            <person name="Nyongesa S."/>
            <person name="Weber P."/>
            <person name="Bernet E."/>
            <person name="Pullido F."/>
            <person name="Nieckarz M."/>
            <person name="Delaby M."/>
            <person name="Nieves C."/>
            <person name="Viehboeck T."/>
            <person name="Krause N."/>
            <person name="Rivera-Millot A."/>
            <person name="Nakamura A."/>
            <person name="Vischer N."/>
            <person name="VanNieuwenhze M."/>
            <person name="Brun Y."/>
            <person name="Cava F."/>
            <person name="Bulgheresi S."/>
            <person name="Veyrier F."/>
        </authorList>
    </citation>
    <scope>NUCLEOTIDE SEQUENCE</scope>
    <source>
        <strain evidence="6">SAG 1488-6</strain>
    </source>
</reference>
<dbReference type="SUPFAM" id="SSF46785">
    <property type="entry name" value="Winged helix' DNA-binding domain"/>
    <property type="match status" value="1"/>
</dbReference>
<evidence type="ECO:0000259" key="5">
    <source>
        <dbReference type="PROSITE" id="PS50931"/>
    </source>
</evidence>
<feature type="domain" description="HTH lysR-type" evidence="5">
    <location>
        <begin position="5"/>
        <end position="62"/>
    </location>
</feature>
<dbReference type="Gene3D" id="3.40.190.290">
    <property type="match status" value="1"/>
</dbReference>
<gene>
    <name evidence="6" type="ORF">LVJ81_03620</name>
</gene>